<dbReference type="Gene3D" id="3.30.50.10">
    <property type="entry name" value="Erythroid Transcription Factor GATA-1, subunit A"/>
    <property type="match status" value="1"/>
</dbReference>
<dbReference type="KEGG" id="rsz:108822730"/>
<organism evidence="14 15">
    <name type="scientific">Raphanus sativus</name>
    <name type="common">Radish</name>
    <name type="synonym">Raphanus raphanistrum var. sativus</name>
    <dbReference type="NCBI Taxonomy" id="3726"/>
    <lineage>
        <taxon>Eukaryota</taxon>
        <taxon>Viridiplantae</taxon>
        <taxon>Streptophyta</taxon>
        <taxon>Embryophyta</taxon>
        <taxon>Tracheophyta</taxon>
        <taxon>Spermatophyta</taxon>
        <taxon>Magnoliopsida</taxon>
        <taxon>eudicotyledons</taxon>
        <taxon>Gunneridae</taxon>
        <taxon>Pentapetalae</taxon>
        <taxon>rosids</taxon>
        <taxon>malvids</taxon>
        <taxon>Brassicales</taxon>
        <taxon>Brassicaceae</taxon>
        <taxon>Brassiceae</taxon>
        <taxon>Raphanus</taxon>
    </lineage>
</organism>
<keyword evidence="14" id="KW-1185">Reference proteome</keyword>
<reference evidence="14" key="1">
    <citation type="journal article" date="2019" name="Database">
        <title>The radish genome database (RadishGD): an integrated information resource for radish genomics.</title>
        <authorList>
            <person name="Yu H.J."/>
            <person name="Baek S."/>
            <person name="Lee Y.J."/>
            <person name="Cho A."/>
            <person name="Mun J.H."/>
        </authorList>
    </citation>
    <scope>NUCLEOTIDE SEQUENCE [LARGE SCALE GENOMIC DNA]</scope>
    <source>
        <strain evidence="14">cv. WK10039</strain>
    </source>
</reference>
<dbReference type="PANTHER" id="PTHR45658">
    <property type="entry name" value="GATA TRANSCRIPTION FACTOR"/>
    <property type="match status" value="1"/>
</dbReference>
<feature type="domain" description="GATA-type" evidence="13">
    <location>
        <begin position="198"/>
        <end position="234"/>
    </location>
</feature>
<dbReference type="CDD" id="cd00202">
    <property type="entry name" value="ZnF_GATA"/>
    <property type="match status" value="1"/>
</dbReference>
<evidence type="ECO:0000256" key="3">
    <source>
        <dbReference type="ARBA" id="ARBA00022723"/>
    </source>
</evidence>
<dbReference type="Pfam" id="PF00320">
    <property type="entry name" value="GATA"/>
    <property type="match status" value="1"/>
</dbReference>
<evidence type="ECO:0000256" key="1">
    <source>
        <dbReference type="ARBA" id="ARBA00004123"/>
    </source>
</evidence>
<dbReference type="InterPro" id="IPR000679">
    <property type="entry name" value="Znf_GATA"/>
</dbReference>
<comment type="subcellular location">
    <subcellularLocation>
        <location evidence="1">Nucleus</location>
    </subcellularLocation>
</comment>
<dbReference type="GeneID" id="108822730"/>
<evidence type="ECO:0000256" key="10">
    <source>
        <dbReference type="ARBA" id="ARBA00023242"/>
    </source>
</evidence>
<evidence type="ECO:0000256" key="2">
    <source>
        <dbReference type="ARBA" id="ARBA00005694"/>
    </source>
</evidence>
<evidence type="ECO:0000313" key="15">
    <source>
        <dbReference type="RefSeq" id="XP_018451387.1"/>
    </source>
</evidence>
<dbReference type="GO" id="GO:0005634">
    <property type="term" value="C:nucleus"/>
    <property type="evidence" value="ECO:0007669"/>
    <property type="project" value="UniProtKB-SubCell"/>
</dbReference>
<dbReference type="GO" id="GO:0006355">
    <property type="term" value="P:regulation of DNA-templated transcription"/>
    <property type="evidence" value="ECO:0007669"/>
    <property type="project" value="InterPro"/>
</dbReference>
<keyword evidence="5" id="KW-0862">Zinc</keyword>
<dbReference type="SMART" id="SM00401">
    <property type="entry name" value="ZnF_GATA"/>
    <property type="match status" value="1"/>
</dbReference>
<dbReference type="PANTHER" id="PTHR45658:SF82">
    <property type="entry name" value="GATA-TYPE DOMAIN-CONTAINING PROTEIN"/>
    <property type="match status" value="1"/>
</dbReference>
<evidence type="ECO:0000256" key="5">
    <source>
        <dbReference type="ARBA" id="ARBA00022833"/>
    </source>
</evidence>
<dbReference type="AlphaFoldDB" id="A0A6J0KU07"/>
<dbReference type="SMR" id="A0A6J0KU07"/>
<evidence type="ECO:0000256" key="7">
    <source>
        <dbReference type="ARBA" id="ARBA00023125"/>
    </source>
</evidence>
<dbReference type="GO" id="GO:0043565">
    <property type="term" value="F:sequence-specific DNA binding"/>
    <property type="evidence" value="ECO:0007669"/>
    <property type="project" value="InterPro"/>
</dbReference>
<keyword evidence="7" id="KW-0238">DNA-binding</keyword>
<dbReference type="GO" id="GO:0030154">
    <property type="term" value="P:cell differentiation"/>
    <property type="evidence" value="ECO:0007669"/>
    <property type="project" value="TreeGrafter"/>
</dbReference>
<feature type="compositionally biased region" description="Polar residues" evidence="12">
    <location>
        <begin position="125"/>
        <end position="141"/>
    </location>
</feature>
<dbReference type="RefSeq" id="XP_018451387.1">
    <property type="nucleotide sequence ID" value="XM_018595885.2"/>
</dbReference>
<evidence type="ECO:0000256" key="6">
    <source>
        <dbReference type="ARBA" id="ARBA00023015"/>
    </source>
</evidence>
<evidence type="ECO:0000256" key="8">
    <source>
        <dbReference type="ARBA" id="ARBA00023159"/>
    </source>
</evidence>
<sequence length="285" mass="31635">MNWSLPDEGLSEGFFDDFLNSLPDIDIDCDEDTTDGAVEDWKAKFQHLEPPPMDGFTSLPAEFTSSWAINTKLSPVGTTVSVLKQSGACGPLSGINSTLQQASSPHDIKISKMFQSLSPVSVLESSGRSFSPHNSRSQRLTSPVKGMRSKRKRPTTLRFKYLHQLEPSKPENFAPGGSGLKNYYDFEQHAKKKRRVSAKVARICSHCETTETPQWREGPNGPKTLCNACGVRFRSGRLVPEYRPASSPTFVPSVHSNSHKKIIEMRRKDGAQFHTSMIHGVISRA</sequence>
<dbReference type="RefSeq" id="XP_018451388.1">
    <property type="nucleotide sequence ID" value="XM_018595886.2"/>
</dbReference>
<accession>A0A6J0KU07</accession>
<evidence type="ECO:0000259" key="13">
    <source>
        <dbReference type="PROSITE" id="PS50114"/>
    </source>
</evidence>
<keyword evidence="6" id="KW-0805">Transcription regulation</keyword>
<comment type="similarity">
    <text evidence="2">Belongs to the type IV zinc-finger family. Class A subfamily.</text>
</comment>
<dbReference type="GO" id="GO:0008270">
    <property type="term" value="F:zinc ion binding"/>
    <property type="evidence" value="ECO:0007669"/>
    <property type="project" value="UniProtKB-KW"/>
</dbReference>
<reference evidence="15 16" key="2">
    <citation type="submission" date="2025-04" db="UniProtKB">
        <authorList>
            <consortium name="RefSeq"/>
        </authorList>
    </citation>
    <scope>IDENTIFICATION</scope>
    <source>
        <tissue evidence="15 16">Leaf</tissue>
    </source>
</reference>
<evidence type="ECO:0000256" key="4">
    <source>
        <dbReference type="ARBA" id="ARBA00022771"/>
    </source>
</evidence>
<evidence type="ECO:0000256" key="12">
    <source>
        <dbReference type="SAM" id="MobiDB-lite"/>
    </source>
</evidence>
<dbReference type="FunFam" id="3.30.50.10:FF:000018">
    <property type="entry name" value="GATA transcription factor"/>
    <property type="match status" value="1"/>
</dbReference>
<name>A0A6J0KU07_RAPSA</name>
<keyword evidence="8" id="KW-0010">Activator</keyword>
<dbReference type="Proteomes" id="UP000504610">
    <property type="component" value="Chromosome 8"/>
</dbReference>
<dbReference type="OrthoDB" id="2162994at2759"/>
<evidence type="ECO:0000256" key="9">
    <source>
        <dbReference type="ARBA" id="ARBA00023163"/>
    </source>
</evidence>
<dbReference type="PROSITE" id="PS00344">
    <property type="entry name" value="GATA_ZN_FINGER_1"/>
    <property type="match status" value="1"/>
</dbReference>
<protein>
    <submittedName>
        <fullName evidence="15 16">GATA transcription factor 11</fullName>
    </submittedName>
</protein>
<dbReference type="SUPFAM" id="SSF57716">
    <property type="entry name" value="Glucocorticoid receptor-like (DNA-binding domain)"/>
    <property type="match status" value="1"/>
</dbReference>
<feature type="region of interest" description="Disordered" evidence="12">
    <location>
        <begin position="125"/>
        <end position="152"/>
    </location>
</feature>
<dbReference type="InterPro" id="IPR051140">
    <property type="entry name" value="GATA_TF"/>
</dbReference>
<dbReference type="PROSITE" id="PS50114">
    <property type="entry name" value="GATA_ZN_FINGER_2"/>
    <property type="match status" value="1"/>
</dbReference>
<dbReference type="InterPro" id="IPR013088">
    <property type="entry name" value="Znf_NHR/GATA"/>
</dbReference>
<keyword evidence="9" id="KW-0804">Transcription</keyword>
<evidence type="ECO:0000313" key="14">
    <source>
        <dbReference type="Proteomes" id="UP000504610"/>
    </source>
</evidence>
<keyword evidence="10" id="KW-0539">Nucleus</keyword>
<evidence type="ECO:0000256" key="11">
    <source>
        <dbReference type="PROSITE-ProRule" id="PRU00094"/>
    </source>
</evidence>
<evidence type="ECO:0000313" key="16">
    <source>
        <dbReference type="RefSeq" id="XP_018451388.1"/>
    </source>
</evidence>
<keyword evidence="3" id="KW-0479">Metal-binding</keyword>
<gene>
    <name evidence="15 16" type="primary">LOC108822730</name>
</gene>
<proteinExistence type="inferred from homology"/>
<keyword evidence="4 11" id="KW-0863">Zinc-finger</keyword>